<dbReference type="InterPro" id="IPR043129">
    <property type="entry name" value="ATPase_NBD"/>
</dbReference>
<accession>A0A4R5KFW1</accession>
<evidence type="ECO:0000313" key="2">
    <source>
        <dbReference type="EMBL" id="TDF94319.1"/>
    </source>
</evidence>
<sequence>MNTPANPEKLRIGVDLGGTGTRFVAINQNGDVVSRLSIATPDSFTEESAACFLYRRIRGIAEGRAIASIGIGASGPVDPEGVVRNPDTLPAFTNTPLVPELAEAFGVPVAIDNDAACGAIAERRVGAAQGSPSLLHITLGTGIGSCLLLDGKPFRGSDGMHPEGGHIAVGIKTEPCYCGRRSCWEQAASRQTLQRTAAEILVLKPTDRTALAELANRAIAGNEQARAVFNNYGTAVADGLGTLLAAYRPRNVVLGGSAADHYELFVDSLRESLERLGVWIHFVELAKTKLDDFGGAIGAAYLDSPAGQTARNIG</sequence>
<evidence type="ECO:0000313" key="3">
    <source>
        <dbReference type="Proteomes" id="UP000295511"/>
    </source>
</evidence>
<evidence type="ECO:0000256" key="1">
    <source>
        <dbReference type="ARBA" id="ARBA00006479"/>
    </source>
</evidence>
<dbReference type="InterPro" id="IPR000600">
    <property type="entry name" value="ROK"/>
</dbReference>
<protein>
    <submittedName>
        <fullName evidence="2">ROK family protein</fullName>
    </submittedName>
</protein>
<proteinExistence type="inferred from homology"/>
<comment type="similarity">
    <text evidence="1">Belongs to the ROK (NagC/XylR) family.</text>
</comment>
<dbReference type="EMBL" id="SMRU01000016">
    <property type="protein sequence ID" value="TDF94319.1"/>
    <property type="molecule type" value="Genomic_DNA"/>
</dbReference>
<dbReference type="Proteomes" id="UP000295511">
    <property type="component" value="Unassembled WGS sequence"/>
</dbReference>
<organism evidence="2 3">
    <name type="scientific">Arthrobacter terricola</name>
    <dbReference type="NCBI Taxonomy" id="2547396"/>
    <lineage>
        <taxon>Bacteria</taxon>
        <taxon>Bacillati</taxon>
        <taxon>Actinomycetota</taxon>
        <taxon>Actinomycetes</taxon>
        <taxon>Micrococcales</taxon>
        <taxon>Micrococcaceae</taxon>
        <taxon>Arthrobacter</taxon>
    </lineage>
</organism>
<dbReference type="PANTHER" id="PTHR18964">
    <property type="entry name" value="ROK (REPRESSOR, ORF, KINASE) FAMILY"/>
    <property type="match status" value="1"/>
</dbReference>
<reference evidence="2 3" key="1">
    <citation type="submission" date="2019-03" db="EMBL/GenBank/DDBJ databases">
        <title>Whole genome sequence of Arthrobacter sp JH1-1.</title>
        <authorList>
            <person name="Trinh H.N."/>
        </authorList>
    </citation>
    <scope>NUCLEOTIDE SEQUENCE [LARGE SCALE GENOMIC DNA]</scope>
    <source>
        <strain evidence="2 3">JH1-1</strain>
    </source>
</reference>
<name>A0A4R5KFW1_9MICC</name>
<dbReference type="RefSeq" id="WP_133204973.1">
    <property type="nucleotide sequence ID" value="NZ_SMRU01000016.1"/>
</dbReference>
<dbReference type="AlphaFoldDB" id="A0A4R5KFW1"/>
<dbReference type="OrthoDB" id="9810372at2"/>
<dbReference type="PANTHER" id="PTHR18964:SF149">
    <property type="entry name" value="BIFUNCTIONAL UDP-N-ACETYLGLUCOSAMINE 2-EPIMERASE_N-ACETYLMANNOSAMINE KINASE"/>
    <property type="match status" value="1"/>
</dbReference>
<dbReference type="Gene3D" id="3.30.420.40">
    <property type="match status" value="2"/>
</dbReference>
<comment type="caution">
    <text evidence="2">The sequence shown here is derived from an EMBL/GenBank/DDBJ whole genome shotgun (WGS) entry which is preliminary data.</text>
</comment>
<dbReference type="Pfam" id="PF00480">
    <property type="entry name" value="ROK"/>
    <property type="match status" value="1"/>
</dbReference>
<dbReference type="SUPFAM" id="SSF53067">
    <property type="entry name" value="Actin-like ATPase domain"/>
    <property type="match status" value="1"/>
</dbReference>
<keyword evidence="3" id="KW-1185">Reference proteome</keyword>
<gene>
    <name evidence="2" type="ORF">E1809_14625</name>
</gene>